<reference evidence="13" key="1">
    <citation type="submission" date="2022-12" db="EMBL/GenBank/DDBJ databases">
        <title>Chromosome-level genome assembly of the bean flower thrips Megalurothrips usitatus.</title>
        <authorList>
            <person name="Ma L."/>
            <person name="Liu Q."/>
            <person name="Li H."/>
            <person name="Cai W."/>
        </authorList>
    </citation>
    <scope>NUCLEOTIDE SEQUENCE</scope>
    <source>
        <strain evidence="13">Cailab_2022a</strain>
    </source>
</reference>
<feature type="region of interest" description="Disordered" evidence="11">
    <location>
        <begin position="156"/>
        <end position="179"/>
    </location>
</feature>
<dbReference type="GO" id="GO:0005525">
    <property type="term" value="F:GTP binding"/>
    <property type="evidence" value="ECO:0007669"/>
    <property type="project" value="UniProtKB-KW"/>
</dbReference>
<dbReference type="GO" id="GO:0005739">
    <property type="term" value="C:mitochondrion"/>
    <property type="evidence" value="ECO:0007669"/>
    <property type="project" value="UniProtKB-SubCell"/>
</dbReference>
<dbReference type="InterPro" id="IPR009000">
    <property type="entry name" value="Transl_B-barrel_sf"/>
</dbReference>
<dbReference type="NCBIfam" id="TIGR00231">
    <property type="entry name" value="small_GTP"/>
    <property type="match status" value="1"/>
</dbReference>
<evidence type="ECO:0000256" key="11">
    <source>
        <dbReference type="SAM" id="MobiDB-lite"/>
    </source>
</evidence>
<comment type="caution">
    <text evidence="13">The sequence shown here is derived from an EMBL/GenBank/DDBJ whole genome shotgun (WGS) entry which is preliminary data.</text>
</comment>
<keyword evidence="8" id="KW-0342">GTP-binding</keyword>
<dbReference type="GO" id="GO:0003924">
    <property type="term" value="F:GTPase activity"/>
    <property type="evidence" value="ECO:0007669"/>
    <property type="project" value="InterPro"/>
</dbReference>
<dbReference type="SUPFAM" id="SSF52540">
    <property type="entry name" value="P-loop containing nucleoside triphosphate hydrolases"/>
    <property type="match status" value="1"/>
</dbReference>
<evidence type="ECO:0000313" key="14">
    <source>
        <dbReference type="Proteomes" id="UP001075354"/>
    </source>
</evidence>
<dbReference type="Pfam" id="PF11987">
    <property type="entry name" value="IF-2"/>
    <property type="match status" value="1"/>
</dbReference>
<evidence type="ECO:0000259" key="12">
    <source>
        <dbReference type="PROSITE" id="PS51722"/>
    </source>
</evidence>
<keyword evidence="7" id="KW-0496">Mitochondrion</keyword>
<dbReference type="Proteomes" id="UP001075354">
    <property type="component" value="Chromosome 3"/>
</dbReference>
<evidence type="ECO:0000256" key="3">
    <source>
        <dbReference type="ARBA" id="ARBA00022540"/>
    </source>
</evidence>
<dbReference type="PANTHER" id="PTHR43381:SF20">
    <property type="entry name" value="TRANSLATION INITIATION FACTOR IF-2, MITOCHONDRIAL"/>
    <property type="match status" value="1"/>
</dbReference>
<dbReference type="PROSITE" id="PS01176">
    <property type="entry name" value="IF2"/>
    <property type="match status" value="1"/>
</dbReference>
<keyword evidence="3" id="KW-0396">Initiation factor</keyword>
<feature type="compositionally biased region" description="Basic and acidic residues" evidence="11">
    <location>
        <begin position="157"/>
        <end position="179"/>
    </location>
</feature>
<dbReference type="InterPro" id="IPR023115">
    <property type="entry name" value="TIF_IF2_dom3"/>
</dbReference>
<dbReference type="PROSITE" id="PS51722">
    <property type="entry name" value="G_TR_2"/>
    <property type="match status" value="1"/>
</dbReference>
<evidence type="ECO:0000256" key="5">
    <source>
        <dbReference type="ARBA" id="ARBA00022917"/>
    </source>
</evidence>
<name>A0AAV7XW97_9NEOP</name>
<dbReference type="HAMAP" id="MF_00100_B">
    <property type="entry name" value="IF_2_B"/>
    <property type="match status" value="1"/>
</dbReference>
<dbReference type="InterPro" id="IPR015760">
    <property type="entry name" value="TIF_IF2"/>
</dbReference>
<evidence type="ECO:0000313" key="13">
    <source>
        <dbReference type="EMBL" id="KAJ1529797.1"/>
    </source>
</evidence>
<dbReference type="SUPFAM" id="SSF50447">
    <property type="entry name" value="Translation proteins"/>
    <property type="match status" value="2"/>
</dbReference>
<comment type="function">
    <text evidence="9">One of the essential components for the initiation of protein synthesis. Protects formylmethionyl-tRNA from spontaneous hydrolysis and promotes its binding to the 30S ribosomal subunits. Also involved in the hydrolysis of GTP during the formation of the 70S ribosomal complex.</text>
</comment>
<dbReference type="FunFam" id="2.40.30.10:FF:000007">
    <property type="entry name" value="Translation initiation factor IF-2"/>
    <property type="match status" value="1"/>
</dbReference>
<dbReference type="FunFam" id="3.40.50.300:FF:000019">
    <property type="entry name" value="Translation initiation factor IF-2"/>
    <property type="match status" value="1"/>
</dbReference>
<dbReference type="FunFam" id="2.40.30.10:FF:000008">
    <property type="entry name" value="Translation initiation factor IF-2"/>
    <property type="match status" value="1"/>
</dbReference>
<evidence type="ECO:0000256" key="6">
    <source>
        <dbReference type="ARBA" id="ARBA00022946"/>
    </source>
</evidence>
<accession>A0AAV7XW97</accession>
<dbReference type="InterPro" id="IPR000178">
    <property type="entry name" value="TF_IF2_bacterial-like"/>
</dbReference>
<dbReference type="Gene3D" id="2.40.30.10">
    <property type="entry name" value="Translation factors"/>
    <property type="match status" value="2"/>
</dbReference>
<dbReference type="InterPro" id="IPR053905">
    <property type="entry name" value="EF-G-like_DII"/>
</dbReference>
<gene>
    <name evidence="13" type="ORF">ONE63_006542</name>
</gene>
<dbReference type="InterPro" id="IPR036925">
    <property type="entry name" value="TIF_IF2_dom3_sf"/>
</dbReference>
<dbReference type="InterPro" id="IPR005225">
    <property type="entry name" value="Small_GTP-bd"/>
</dbReference>
<dbReference type="InterPro" id="IPR044145">
    <property type="entry name" value="IF2_II"/>
</dbReference>
<feature type="domain" description="Tr-type G" evidence="12">
    <location>
        <begin position="182"/>
        <end position="350"/>
    </location>
</feature>
<dbReference type="SUPFAM" id="SSF52156">
    <property type="entry name" value="Initiation factor IF2/eIF5b, domain 3"/>
    <property type="match status" value="1"/>
</dbReference>
<dbReference type="Pfam" id="PF00009">
    <property type="entry name" value="GTP_EFTU"/>
    <property type="match status" value="1"/>
</dbReference>
<dbReference type="AlphaFoldDB" id="A0AAV7XW97"/>
<dbReference type="InterPro" id="IPR000795">
    <property type="entry name" value="T_Tr_GTP-bd_dom"/>
</dbReference>
<keyword evidence="6" id="KW-0809">Transit peptide</keyword>
<dbReference type="Pfam" id="PF22042">
    <property type="entry name" value="EF-G_D2"/>
    <property type="match status" value="1"/>
</dbReference>
<protein>
    <recommendedName>
        <fullName evidence="10">Translation initiation factor IF-2, mitochondrial</fullName>
    </recommendedName>
</protein>
<comment type="similarity">
    <text evidence="2">Belongs to the TRAFAC class translation factor GTPase superfamily. Classic translation factor GTPase family. IF-2 subfamily.</text>
</comment>
<dbReference type="Gene3D" id="3.40.50.10050">
    <property type="entry name" value="Translation initiation factor IF- 2, domain 3"/>
    <property type="match status" value="1"/>
</dbReference>
<evidence type="ECO:0000256" key="8">
    <source>
        <dbReference type="ARBA" id="ARBA00023134"/>
    </source>
</evidence>
<dbReference type="GO" id="GO:0003743">
    <property type="term" value="F:translation initiation factor activity"/>
    <property type="evidence" value="ECO:0007669"/>
    <property type="project" value="UniProtKB-KW"/>
</dbReference>
<evidence type="ECO:0000256" key="4">
    <source>
        <dbReference type="ARBA" id="ARBA00022741"/>
    </source>
</evidence>
<organism evidence="13 14">
    <name type="scientific">Megalurothrips usitatus</name>
    <name type="common">bean blossom thrips</name>
    <dbReference type="NCBI Taxonomy" id="439358"/>
    <lineage>
        <taxon>Eukaryota</taxon>
        <taxon>Metazoa</taxon>
        <taxon>Ecdysozoa</taxon>
        <taxon>Arthropoda</taxon>
        <taxon>Hexapoda</taxon>
        <taxon>Insecta</taxon>
        <taxon>Pterygota</taxon>
        <taxon>Neoptera</taxon>
        <taxon>Paraneoptera</taxon>
        <taxon>Thysanoptera</taxon>
        <taxon>Terebrantia</taxon>
        <taxon>Thripoidea</taxon>
        <taxon>Thripidae</taxon>
        <taxon>Megalurothrips</taxon>
    </lineage>
</organism>
<dbReference type="InterPro" id="IPR027417">
    <property type="entry name" value="P-loop_NTPase"/>
</dbReference>
<dbReference type="CDD" id="cd03702">
    <property type="entry name" value="IF2_mtIF2_II"/>
    <property type="match status" value="1"/>
</dbReference>
<comment type="subcellular location">
    <subcellularLocation>
        <location evidence="1">Mitochondrion</location>
    </subcellularLocation>
</comment>
<evidence type="ECO:0000256" key="9">
    <source>
        <dbReference type="ARBA" id="ARBA00025162"/>
    </source>
</evidence>
<keyword evidence="14" id="KW-1185">Reference proteome</keyword>
<sequence length="719" mass="80433">MAASLMRLGPRSRRFHLIGLTNDKIINLQDFLVFINLGVFSSNGRIRKELVTQPATNFHSSCQSQAKAKKSQEDWRREFLLKKLDKLKREKVEVWRNMSVHELATKIQKKPKELLEILHNFIPEGHFYRSKDDLINDPKILVDVVRFMKMSPMILPSKEDDSKKEDQDAYPRPAADPKDLVKRPPIVTIMGHVDHGKTTLLDYLRSANVVSGEFGGITQHIGAFSVKVGNDDSVTFIDTPGHAAFTSMRSRGAHATDIVVLVVAADDGVMEQTVESIRMAQEAAAPIIVAINKIDKPEANIKRTEEMLAQHQLYTESMGGDVQAVPISALNGTNVDTLVEAILLQSEIMQLKGDPSGLVEGVIVESKQDSNKGKLATAIIHRGTLRKGAFLVAGTAFAKVRLMFDESGKQITQAPPSTPVEMMGWRDVPAAGEVLLEVESEKRAQQVITFRKSREDINKAVEDQKVVSEKMKEHRKVYIAKRRAAYERGVHRIVEKREKMYVDDNTPRVKVIIKGDVDGSVEAILDVLETYDSTDVPLSIVHYGVGDTSQGDLDMASLFGAIIYCFNVKTPAQIKSEAKKKGVEIRHLNVIYHLVDDVKRELSSKMPTTEEEEILGEADVIQQFDVTEKRKKMVVAGLRITKGEIIKSENVKLVRNNEVLYSGPIYSLRHLKNEVNSMKNGQECGLMLQDSTIPVKLGDVIICFKTKLVQRPVDWDPGF</sequence>
<dbReference type="PANTHER" id="PTHR43381">
    <property type="entry name" value="TRANSLATION INITIATION FACTOR IF-2-RELATED"/>
    <property type="match status" value="1"/>
</dbReference>
<keyword evidence="4" id="KW-0547">Nucleotide-binding</keyword>
<evidence type="ECO:0000256" key="1">
    <source>
        <dbReference type="ARBA" id="ARBA00004173"/>
    </source>
</evidence>
<evidence type="ECO:0000256" key="10">
    <source>
        <dbReference type="ARBA" id="ARBA00044200"/>
    </source>
</evidence>
<evidence type="ECO:0000256" key="2">
    <source>
        <dbReference type="ARBA" id="ARBA00007733"/>
    </source>
</evidence>
<keyword evidence="5" id="KW-0648">Protein biosynthesis</keyword>
<dbReference type="CDD" id="cd01887">
    <property type="entry name" value="IF2_eIF5B"/>
    <property type="match status" value="1"/>
</dbReference>
<dbReference type="FunFam" id="3.40.50.10050:FF:000001">
    <property type="entry name" value="Translation initiation factor IF-2"/>
    <property type="match status" value="1"/>
</dbReference>
<dbReference type="EMBL" id="JAPTSV010000003">
    <property type="protein sequence ID" value="KAJ1529797.1"/>
    <property type="molecule type" value="Genomic_DNA"/>
</dbReference>
<proteinExistence type="inferred from homology"/>
<evidence type="ECO:0000256" key="7">
    <source>
        <dbReference type="ARBA" id="ARBA00023128"/>
    </source>
</evidence>
<dbReference type="Gene3D" id="3.40.50.300">
    <property type="entry name" value="P-loop containing nucleotide triphosphate hydrolases"/>
    <property type="match status" value="1"/>
</dbReference>